<sequence length="118" mass="12806">MLEVRSPDKADETRDFPKGRLDVLELPGLTFGRARFEPGWKWSESVGPIAGTASCQFHHYGYVVQGRLHIRMDDGTEAEAGPGDAFVCDPGHDAWVVGSEAAVVLDFAGKIGDYAKQA</sequence>
<dbReference type="CDD" id="cd06990">
    <property type="entry name" value="cupin_DUF861"/>
    <property type="match status" value="1"/>
</dbReference>
<dbReference type="SUPFAM" id="SSF51182">
    <property type="entry name" value="RmlC-like cupins"/>
    <property type="match status" value="1"/>
</dbReference>
<protein>
    <submittedName>
        <fullName evidence="1">Cupin domain-containing protein</fullName>
    </submittedName>
</protein>
<dbReference type="Proteomes" id="UP001500466">
    <property type="component" value="Unassembled WGS sequence"/>
</dbReference>
<keyword evidence="2" id="KW-1185">Reference proteome</keyword>
<organism evidence="1 2">
    <name type="scientific">Yinghuangia aomiensis</name>
    <dbReference type="NCBI Taxonomy" id="676205"/>
    <lineage>
        <taxon>Bacteria</taxon>
        <taxon>Bacillati</taxon>
        <taxon>Actinomycetota</taxon>
        <taxon>Actinomycetes</taxon>
        <taxon>Kitasatosporales</taxon>
        <taxon>Streptomycetaceae</taxon>
        <taxon>Yinghuangia</taxon>
    </lineage>
</organism>
<dbReference type="InterPro" id="IPR011051">
    <property type="entry name" value="RmlC_Cupin_sf"/>
</dbReference>
<accession>A0ABP9HSE8</accession>
<dbReference type="EMBL" id="BAABHS010000018">
    <property type="protein sequence ID" value="GAA4976944.1"/>
    <property type="molecule type" value="Genomic_DNA"/>
</dbReference>
<comment type="caution">
    <text evidence="1">The sequence shown here is derived from an EMBL/GenBank/DDBJ whole genome shotgun (WGS) entry which is preliminary data.</text>
</comment>
<dbReference type="InterPro" id="IPR014710">
    <property type="entry name" value="RmlC-like_jellyroll"/>
</dbReference>
<reference evidence="2" key="1">
    <citation type="journal article" date="2019" name="Int. J. Syst. Evol. Microbiol.">
        <title>The Global Catalogue of Microorganisms (GCM) 10K type strain sequencing project: providing services to taxonomists for standard genome sequencing and annotation.</title>
        <authorList>
            <consortium name="The Broad Institute Genomics Platform"/>
            <consortium name="The Broad Institute Genome Sequencing Center for Infectious Disease"/>
            <person name="Wu L."/>
            <person name="Ma J."/>
        </authorList>
    </citation>
    <scope>NUCLEOTIDE SEQUENCE [LARGE SCALE GENOMIC DNA]</scope>
    <source>
        <strain evidence="2">JCM 17986</strain>
    </source>
</reference>
<name>A0ABP9HSE8_9ACTN</name>
<evidence type="ECO:0000313" key="2">
    <source>
        <dbReference type="Proteomes" id="UP001500466"/>
    </source>
</evidence>
<dbReference type="Gene3D" id="2.60.120.10">
    <property type="entry name" value="Jelly Rolls"/>
    <property type="match status" value="1"/>
</dbReference>
<dbReference type="RefSeq" id="WP_345677928.1">
    <property type="nucleotide sequence ID" value="NZ_BAABHS010000018.1"/>
</dbReference>
<gene>
    <name evidence="1" type="ORF">GCM10023205_50310</name>
</gene>
<proteinExistence type="predicted"/>
<evidence type="ECO:0000313" key="1">
    <source>
        <dbReference type="EMBL" id="GAA4976944.1"/>
    </source>
</evidence>